<gene>
    <name evidence="3" type="ORF">RZ517_13980</name>
</gene>
<feature type="domain" description="TadE-like" evidence="2">
    <location>
        <begin position="18"/>
        <end position="60"/>
    </location>
</feature>
<evidence type="ECO:0000256" key="1">
    <source>
        <dbReference type="SAM" id="Phobius"/>
    </source>
</evidence>
<evidence type="ECO:0000313" key="3">
    <source>
        <dbReference type="EMBL" id="WWR45881.1"/>
    </source>
</evidence>
<dbReference type="EMBL" id="CP146069">
    <property type="protein sequence ID" value="WWR45881.1"/>
    <property type="molecule type" value="Genomic_DNA"/>
</dbReference>
<dbReference type="RefSeq" id="WP_338548786.1">
    <property type="nucleotide sequence ID" value="NZ_CP146069.1"/>
</dbReference>
<keyword evidence="4" id="KW-1185">Reference proteome</keyword>
<dbReference type="Pfam" id="PF07811">
    <property type="entry name" value="TadE"/>
    <property type="match status" value="1"/>
</dbReference>
<name>A0ABZ2HDE5_9RHOB</name>
<evidence type="ECO:0000313" key="4">
    <source>
        <dbReference type="Proteomes" id="UP001364156"/>
    </source>
</evidence>
<proteinExistence type="predicted"/>
<feature type="transmembrane region" description="Helical" evidence="1">
    <location>
        <begin position="20"/>
        <end position="43"/>
    </location>
</feature>
<dbReference type="Proteomes" id="UP001364156">
    <property type="component" value="Chromosome"/>
</dbReference>
<sequence>MIRKFRSLLGRTAREEDGNATIEFVLLFPIYLSFIVMSVELGFITMRHTMIERGMDIAVRELRLGTGTAPQHDEIKQIVCDNALLVVNCEDNLRLEMDSANLFAFNSLDTEVDCTDQSEEARPVRTFTPGQQNQLMLLRACYKYDPLFPDEVLGSALQTDGAGQSAIVSMTAFVQEPI</sequence>
<reference evidence="3 4" key="1">
    <citation type="submission" date="2023-10" db="EMBL/GenBank/DDBJ databases">
        <title>Roseovarius strain S88 nov., isolated from a marine algae.</title>
        <authorList>
            <person name="Lee M.W."/>
            <person name="Lee J.K."/>
            <person name="Kim J.M."/>
            <person name="Choi D.G."/>
            <person name="Baek J.H."/>
            <person name="Bayburt H."/>
            <person name="Jung J.J."/>
            <person name="Han D.M."/>
            <person name="Jeon C.O."/>
        </authorList>
    </citation>
    <scope>NUCLEOTIDE SEQUENCE [LARGE SCALE GENOMIC DNA]</scope>
    <source>
        <strain evidence="3 4">S88</strain>
    </source>
</reference>
<accession>A0ABZ2HDE5</accession>
<evidence type="ECO:0000259" key="2">
    <source>
        <dbReference type="Pfam" id="PF07811"/>
    </source>
</evidence>
<keyword evidence="1" id="KW-0812">Transmembrane</keyword>
<organism evidence="3 4">
    <name type="scientific">Roseovarius phycicola</name>
    <dbReference type="NCBI Taxonomy" id="3080976"/>
    <lineage>
        <taxon>Bacteria</taxon>
        <taxon>Pseudomonadati</taxon>
        <taxon>Pseudomonadota</taxon>
        <taxon>Alphaproteobacteria</taxon>
        <taxon>Rhodobacterales</taxon>
        <taxon>Roseobacteraceae</taxon>
        <taxon>Roseovarius</taxon>
    </lineage>
</organism>
<protein>
    <submittedName>
        <fullName evidence="3">TadE/TadG family type IV pilus assembly protein</fullName>
    </submittedName>
</protein>
<keyword evidence="1" id="KW-1133">Transmembrane helix</keyword>
<keyword evidence="1" id="KW-0472">Membrane</keyword>
<dbReference type="InterPro" id="IPR012495">
    <property type="entry name" value="TadE-like_dom"/>
</dbReference>